<dbReference type="InterPro" id="IPR011032">
    <property type="entry name" value="GroES-like_sf"/>
</dbReference>
<dbReference type="AlphaFoldDB" id="A0A2V1D6G0"/>
<dbReference type="GO" id="GO:0016651">
    <property type="term" value="F:oxidoreductase activity, acting on NAD(P)H"/>
    <property type="evidence" value="ECO:0007669"/>
    <property type="project" value="InterPro"/>
</dbReference>
<reference evidence="5 6" key="1">
    <citation type="journal article" date="2018" name="Sci. Rep.">
        <title>Comparative genomics provides insights into the lifestyle and reveals functional heterogeneity of dark septate endophytic fungi.</title>
        <authorList>
            <person name="Knapp D.G."/>
            <person name="Nemeth J.B."/>
            <person name="Barry K."/>
            <person name="Hainaut M."/>
            <person name="Henrissat B."/>
            <person name="Johnson J."/>
            <person name="Kuo A."/>
            <person name="Lim J.H.P."/>
            <person name="Lipzen A."/>
            <person name="Nolan M."/>
            <person name="Ohm R.A."/>
            <person name="Tamas L."/>
            <person name="Grigoriev I.V."/>
            <person name="Spatafora J.W."/>
            <person name="Nagy L.G."/>
            <person name="Kovacs G.M."/>
        </authorList>
    </citation>
    <scope>NUCLEOTIDE SEQUENCE [LARGE SCALE GENOMIC DNA]</scope>
    <source>
        <strain evidence="5 6">DSE2036</strain>
    </source>
</reference>
<dbReference type="InterPro" id="IPR020843">
    <property type="entry name" value="ER"/>
</dbReference>
<dbReference type="InterPro" id="IPR047122">
    <property type="entry name" value="Trans-enoyl_RdTase-like"/>
</dbReference>
<dbReference type="SUPFAM" id="SSF51735">
    <property type="entry name" value="NAD(P)-binding Rossmann-fold domains"/>
    <property type="match status" value="1"/>
</dbReference>
<keyword evidence="6" id="KW-1185">Reference proteome</keyword>
<name>A0A2V1D6G0_9PLEO</name>
<dbReference type="CDD" id="cd08249">
    <property type="entry name" value="enoyl_reductase_like"/>
    <property type="match status" value="1"/>
</dbReference>
<dbReference type="Gene3D" id="3.40.50.720">
    <property type="entry name" value="NAD(P)-binding Rossmann-like Domain"/>
    <property type="match status" value="1"/>
</dbReference>
<gene>
    <name evidence="5" type="ORF">DM02DRAFT_721646</name>
</gene>
<dbReference type="PANTHER" id="PTHR45348:SF2">
    <property type="entry name" value="ZINC-TYPE ALCOHOL DEHYDROGENASE-LIKE PROTEIN C2E1P3.01"/>
    <property type="match status" value="1"/>
</dbReference>
<proteinExistence type="inferred from homology"/>
<dbReference type="OrthoDB" id="3509362at2759"/>
<dbReference type="Pfam" id="PF08240">
    <property type="entry name" value="ADH_N"/>
    <property type="match status" value="1"/>
</dbReference>
<evidence type="ECO:0000256" key="3">
    <source>
        <dbReference type="ARBA" id="ARBA00023002"/>
    </source>
</evidence>
<dbReference type="EMBL" id="KZ805577">
    <property type="protein sequence ID" value="PVH93618.1"/>
    <property type="molecule type" value="Genomic_DNA"/>
</dbReference>
<dbReference type="SMART" id="SM00829">
    <property type="entry name" value="PKS_ER"/>
    <property type="match status" value="1"/>
</dbReference>
<dbReference type="Proteomes" id="UP000244855">
    <property type="component" value="Unassembled WGS sequence"/>
</dbReference>
<dbReference type="PANTHER" id="PTHR45348">
    <property type="entry name" value="HYPOTHETICAL OXIDOREDUCTASE (EUROFUNG)"/>
    <property type="match status" value="1"/>
</dbReference>
<keyword evidence="3" id="KW-0560">Oxidoreductase</keyword>
<dbReference type="Pfam" id="PF00107">
    <property type="entry name" value="ADH_zinc_N"/>
    <property type="match status" value="1"/>
</dbReference>
<evidence type="ECO:0000256" key="1">
    <source>
        <dbReference type="ARBA" id="ARBA00008072"/>
    </source>
</evidence>
<evidence type="ECO:0000313" key="6">
    <source>
        <dbReference type="Proteomes" id="UP000244855"/>
    </source>
</evidence>
<feature type="domain" description="Enoyl reductase (ER)" evidence="4">
    <location>
        <begin position="10"/>
        <end position="344"/>
    </location>
</feature>
<dbReference type="InterPro" id="IPR036291">
    <property type="entry name" value="NAD(P)-bd_dom_sf"/>
</dbReference>
<dbReference type="InterPro" id="IPR013154">
    <property type="entry name" value="ADH-like_N"/>
</dbReference>
<dbReference type="Gene3D" id="3.90.180.10">
    <property type="entry name" value="Medium-chain alcohol dehydrogenases, catalytic domain"/>
    <property type="match status" value="1"/>
</dbReference>
<comment type="similarity">
    <text evidence="1">Belongs to the zinc-containing alcohol dehydrogenase family.</text>
</comment>
<comment type="subunit">
    <text evidence="2">Monomer.</text>
</comment>
<evidence type="ECO:0000313" key="5">
    <source>
        <dbReference type="EMBL" id="PVH93618.1"/>
    </source>
</evidence>
<protein>
    <submittedName>
        <fullName evidence="5">GroES-like protein</fullName>
    </submittedName>
</protein>
<accession>A0A2V1D6G0</accession>
<evidence type="ECO:0000259" key="4">
    <source>
        <dbReference type="SMART" id="SM00829"/>
    </source>
</evidence>
<dbReference type="SUPFAM" id="SSF50129">
    <property type="entry name" value="GroES-like"/>
    <property type="match status" value="1"/>
</dbReference>
<dbReference type="STRING" id="97972.A0A2V1D6G0"/>
<sequence>MANQASVIPAATAKVELQDVEKYTPGPNEVLVKVHSIGFSPIEAKVQRFATHPIPYPNILGSSFAGIIESLGPDVKDLQVGDRIVTIRSPKALGDPKFGAYQKYALASASSISKLDPSTPFHAASAAILNTAAIVCALTIHLGLDRPDLTSSSPSPANKNKKILIYGGSSSSGGLSVRFLAHARYTVITTSSPAHHDFVKSLGAAEIIDHRQPTAEIIKALQSHGPYDAVFDTIGTPAATDAVVGYLETLGSAPVSYNTLIPPLPGTRESPANVERKFAPYSFALEEPAHAELKKWMLEVYVPQGLKTGVLVPTRQEVLTGGLGSVQKALDDMIEDRVSGKKLVLDPWA</sequence>
<dbReference type="InterPro" id="IPR013149">
    <property type="entry name" value="ADH-like_C"/>
</dbReference>
<organism evidence="5 6">
    <name type="scientific">Periconia macrospinosa</name>
    <dbReference type="NCBI Taxonomy" id="97972"/>
    <lineage>
        <taxon>Eukaryota</taxon>
        <taxon>Fungi</taxon>
        <taxon>Dikarya</taxon>
        <taxon>Ascomycota</taxon>
        <taxon>Pezizomycotina</taxon>
        <taxon>Dothideomycetes</taxon>
        <taxon>Pleosporomycetidae</taxon>
        <taxon>Pleosporales</taxon>
        <taxon>Massarineae</taxon>
        <taxon>Periconiaceae</taxon>
        <taxon>Periconia</taxon>
    </lineage>
</organism>
<evidence type="ECO:0000256" key="2">
    <source>
        <dbReference type="ARBA" id="ARBA00011245"/>
    </source>
</evidence>